<name>A0A9P7JMJ9_9AGAM</name>
<reference evidence="2" key="1">
    <citation type="journal article" date="2020" name="New Phytol.">
        <title>Comparative genomics reveals dynamic genome evolution in host specialist ectomycorrhizal fungi.</title>
        <authorList>
            <person name="Lofgren L.A."/>
            <person name="Nguyen N.H."/>
            <person name="Vilgalys R."/>
            <person name="Ruytinx J."/>
            <person name="Liao H.L."/>
            <person name="Branco S."/>
            <person name="Kuo A."/>
            <person name="LaButti K."/>
            <person name="Lipzen A."/>
            <person name="Andreopoulos W."/>
            <person name="Pangilinan J."/>
            <person name="Riley R."/>
            <person name="Hundley H."/>
            <person name="Na H."/>
            <person name="Barry K."/>
            <person name="Grigoriev I.V."/>
            <person name="Stajich J.E."/>
            <person name="Kennedy P.G."/>
        </authorList>
    </citation>
    <scope>NUCLEOTIDE SEQUENCE</scope>
    <source>
        <strain evidence="2">FC423</strain>
    </source>
</reference>
<dbReference type="GO" id="GO:0006790">
    <property type="term" value="P:sulfur compound metabolic process"/>
    <property type="evidence" value="ECO:0007669"/>
    <property type="project" value="TreeGrafter"/>
</dbReference>
<dbReference type="RefSeq" id="XP_041286328.1">
    <property type="nucleotide sequence ID" value="XM_041442950.1"/>
</dbReference>
<dbReference type="GO" id="GO:0008482">
    <property type="term" value="F:sulfite oxidase activity"/>
    <property type="evidence" value="ECO:0007669"/>
    <property type="project" value="TreeGrafter"/>
</dbReference>
<dbReference type="EMBL" id="JABBWM010000101">
    <property type="protein sequence ID" value="KAG2090771.1"/>
    <property type="molecule type" value="Genomic_DNA"/>
</dbReference>
<keyword evidence="3" id="KW-1185">Reference proteome</keyword>
<organism evidence="2 3">
    <name type="scientific">Suillus discolor</name>
    <dbReference type="NCBI Taxonomy" id="1912936"/>
    <lineage>
        <taxon>Eukaryota</taxon>
        <taxon>Fungi</taxon>
        <taxon>Dikarya</taxon>
        <taxon>Basidiomycota</taxon>
        <taxon>Agaricomycotina</taxon>
        <taxon>Agaricomycetes</taxon>
        <taxon>Agaricomycetidae</taxon>
        <taxon>Boletales</taxon>
        <taxon>Suillineae</taxon>
        <taxon>Suillaceae</taxon>
        <taxon>Suillus</taxon>
    </lineage>
</organism>
<dbReference type="SUPFAM" id="SSF56524">
    <property type="entry name" value="Oxidoreductase molybdopterin-binding domain"/>
    <property type="match status" value="1"/>
</dbReference>
<dbReference type="Proteomes" id="UP000823399">
    <property type="component" value="Unassembled WGS sequence"/>
</dbReference>
<dbReference type="GO" id="GO:0043546">
    <property type="term" value="F:molybdopterin cofactor binding"/>
    <property type="evidence" value="ECO:0007669"/>
    <property type="project" value="TreeGrafter"/>
</dbReference>
<dbReference type="GO" id="GO:0020037">
    <property type="term" value="F:heme binding"/>
    <property type="evidence" value="ECO:0007669"/>
    <property type="project" value="TreeGrafter"/>
</dbReference>
<dbReference type="SUPFAM" id="SSF81296">
    <property type="entry name" value="E set domains"/>
    <property type="match status" value="1"/>
</dbReference>
<protein>
    <recommendedName>
        <fullName evidence="1">Moybdenum cofactor oxidoreductase dimerisation domain-containing protein</fullName>
    </recommendedName>
</protein>
<dbReference type="AlphaFoldDB" id="A0A9P7JMJ9"/>
<evidence type="ECO:0000313" key="2">
    <source>
        <dbReference type="EMBL" id="KAG2090771.1"/>
    </source>
</evidence>
<dbReference type="OrthoDB" id="432685at2759"/>
<dbReference type="Pfam" id="PF03404">
    <property type="entry name" value="Mo-co_dimer"/>
    <property type="match status" value="1"/>
</dbReference>
<dbReference type="InterPro" id="IPR036374">
    <property type="entry name" value="OxRdtase_Mopterin-bd_sf"/>
</dbReference>
<gene>
    <name evidence="2" type="ORF">F5147DRAFT_787090</name>
</gene>
<dbReference type="PANTHER" id="PTHR19372:SF7">
    <property type="entry name" value="SULFITE OXIDASE, MITOCHONDRIAL"/>
    <property type="match status" value="1"/>
</dbReference>
<comment type="caution">
    <text evidence="2">The sequence shown here is derived from an EMBL/GenBank/DDBJ whole genome shotgun (WGS) entry which is preliminary data.</text>
</comment>
<proteinExistence type="predicted"/>
<dbReference type="GO" id="GO:0030151">
    <property type="term" value="F:molybdenum ion binding"/>
    <property type="evidence" value="ECO:0007669"/>
    <property type="project" value="InterPro"/>
</dbReference>
<dbReference type="GeneID" id="64705209"/>
<dbReference type="PANTHER" id="PTHR19372">
    <property type="entry name" value="SULFITE REDUCTASE"/>
    <property type="match status" value="1"/>
</dbReference>
<dbReference type="InterPro" id="IPR014756">
    <property type="entry name" value="Ig_E-set"/>
</dbReference>
<evidence type="ECO:0000313" key="3">
    <source>
        <dbReference type="Proteomes" id="UP000823399"/>
    </source>
</evidence>
<evidence type="ECO:0000259" key="1">
    <source>
        <dbReference type="Pfam" id="PF03404"/>
    </source>
</evidence>
<sequence>MSSARHLASAGEQRELGQRTGYHWKFEPVHVFPVRIIVPGQIGGRSVKLHFWVVPDQAPAEKWHWWYGPRYVITLSFGELNINSVIAKLDHHDNEKDENGTITSYPIRRYTYAGGGRRATRVEVLLDQGGTWTMGNMIATSMDEGPTLQQGDV</sequence>
<dbReference type="Gene3D" id="2.60.40.650">
    <property type="match status" value="1"/>
</dbReference>
<accession>A0A9P7JMJ9</accession>
<feature type="domain" description="Moybdenum cofactor oxidoreductase dimerisation" evidence="1">
    <location>
        <begin position="79"/>
        <end position="140"/>
    </location>
</feature>
<dbReference type="InterPro" id="IPR005066">
    <property type="entry name" value="MoCF_OxRdtse_dimer"/>
</dbReference>